<protein>
    <submittedName>
        <fullName evidence="1">Uncharacterized protein</fullName>
    </submittedName>
</protein>
<sequence>MMQEVPLEEIGGKDLSIIKRSHTCLGKYAPQGK</sequence>
<comment type="caution">
    <text evidence="1">The sequence shown here is derived from an EMBL/GenBank/DDBJ whole genome shotgun (WGS) entry which is preliminary data.</text>
</comment>
<dbReference type="Proteomes" id="UP000236291">
    <property type="component" value="Unassembled WGS sequence"/>
</dbReference>
<organism evidence="1 3">
    <name type="scientific">Trifolium pratense</name>
    <name type="common">Red clover</name>
    <dbReference type="NCBI Taxonomy" id="57577"/>
    <lineage>
        <taxon>Eukaryota</taxon>
        <taxon>Viridiplantae</taxon>
        <taxon>Streptophyta</taxon>
        <taxon>Embryophyta</taxon>
        <taxon>Tracheophyta</taxon>
        <taxon>Spermatophyta</taxon>
        <taxon>Magnoliopsida</taxon>
        <taxon>eudicotyledons</taxon>
        <taxon>Gunneridae</taxon>
        <taxon>Pentapetalae</taxon>
        <taxon>rosids</taxon>
        <taxon>fabids</taxon>
        <taxon>Fabales</taxon>
        <taxon>Fabaceae</taxon>
        <taxon>Papilionoideae</taxon>
        <taxon>50 kb inversion clade</taxon>
        <taxon>NPAAA clade</taxon>
        <taxon>Hologalegina</taxon>
        <taxon>IRL clade</taxon>
        <taxon>Trifolieae</taxon>
        <taxon>Trifolium</taxon>
    </lineage>
</organism>
<dbReference type="EMBL" id="ASHM01001344">
    <property type="protein sequence ID" value="PNY06509.1"/>
    <property type="molecule type" value="Genomic_DNA"/>
</dbReference>
<reference evidence="1 3" key="1">
    <citation type="journal article" date="2014" name="Am. J. Bot.">
        <title>Genome assembly and annotation for red clover (Trifolium pratense; Fabaceae).</title>
        <authorList>
            <person name="Istvanek J."/>
            <person name="Jaros M."/>
            <person name="Krenek A."/>
            <person name="Repkova J."/>
        </authorList>
    </citation>
    <scope>NUCLEOTIDE SEQUENCE [LARGE SCALE GENOMIC DNA]</scope>
    <source>
        <strain evidence="3">cv. Tatra</strain>
        <tissue evidence="1">Young leaves</tissue>
    </source>
</reference>
<dbReference type="AlphaFoldDB" id="A0A2K3M1U2"/>
<reference evidence="1 3" key="2">
    <citation type="journal article" date="2017" name="Front. Plant Sci.">
        <title>Gene Classification and Mining of Molecular Markers Useful in Red Clover (Trifolium pratense) Breeding.</title>
        <authorList>
            <person name="Istvanek J."/>
            <person name="Dluhosova J."/>
            <person name="Dluhos P."/>
            <person name="Patkova L."/>
            <person name="Nedelnik J."/>
            <person name="Repkova J."/>
        </authorList>
    </citation>
    <scope>NUCLEOTIDE SEQUENCE [LARGE SCALE GENOMIC DNA]</scope>
    <source>
        <strain evidence="3">cv. Tatra</strain>
        <tissue evidence="1">Young leaves</tissue>
    </source>
</reference>
<dbReference type="EMBL" id="ASHM01047100">
    <property type="protein sequence ID" value="PNX84740.1"/>
    <property type="molecule type" value="Genomic_DNA"/>
</dbReference>
<evidence type="ECO:0000313" key="1">
    <source>
        <dbReference type="EMBL" id="PNX84740.1"/>
    </source>
</evidence>
<evidence type="ECO:0000313" key="3">
    <source>
        <dbReference type="Proteomes" id="UP000236291"/>
    </source>
</evidence>
<accession>A0A2K3M1U2</accession>
<gene>
    <name evidence="2" type="ORF">L195_g002978</name>
    <name evidence="1" type="ORF">L195_g040803</name>
</gene>
<evidence type="ECO:0000313" key="2">
    <source>
        <dbReference type="EMBL" id="PNY06509.1"/>
    </source>
</evidence>
<proteinExistence type="predicted"/>
<name>A0A2K3M1U2_TRIPR</name>